<dbReference type="PANTHER" id="PTHR43133:SF8">
    <property type="entry name" value="RNA POLYMERASE SIGMA FACTOR HI_1459-RELATED"/>
    <property type="match status" value="1"/>
</dbReference>
<feature type="domain" description="RNA polymerase sigma factor 70 region 4 type 2" evidence="7">
    <location>
        <begin position="129"/>
        <end position="181"/>
    </location>
</feature>
<dbReference type="NCBIfam" id="TIGR02937">
    <property type="entry name" value="sigma70-ECF"/>
    <property type="match status" value="1"/>
</dbReference>
<proteinExistence type="inferred from homology"/>
<dbReference type="Pfam" id="PF08281">
    <property type="entry name" value="Sigma70_r4_2"/>
    <property type="match status" value="1"/>
</dbReference>
<dbReference type="RefSeq" id="WP_209465896.1">
    <property type="nucleotide sequence ID" value="NZ_JAGGLG010000007.1"/>
</dbReference>
<gene>
    <name evidence="8" type="ORF">J2Z79_001139</name>
</gene>
<evidence type="ECO:0000259" key="7">
    <source>
        <dbReference type="Pfam" id="PF08281"/>
    </source>
</evidence>
<keyword evidence="9" id="KW-1185">Reference proteome</keyword>
<dbReference type="InterPro" id="IPR039425">
    <property type="entry name" value="RNA_pol_sigma-70-like"/>
</dbReference>
<evidence type="ECO:0000313" key="9">
    <source>
        <dbReference type="Proteomes" id="UP001519289"/>
    </source>
</evidence>
<organism evidence="8 9">
    <name type="scientific">Symbiobacterium terraclitae</name>
    <dbReference type="NCBI Taxonomy" id="557451"/>
    <lineage>
        <taxon>Bacteria</taxon>
        <taxon>Bacillati</taxon>
        <taxon>Bacillota</taxon>
        <taxon>Clostridia</taxon>
        <taxon>Eubacteriales</taxon>
        <taxon>Symbiobacteriaceae</taxon>
        <taxon>Symbiobacterium</taxon>
    </lineage>
</organism>
<reference evidence="8 9" key="1">
    <citation type="submission" date="2021-03" db="EMBL/GenBank/DDBJ databases">
        <title>Genomic Encyclopedia of Type Strains, Phase IV (KMG-IV): sequencing the most valuable type-strain genomes for metagenomic binning, comparative biology and taxonomic classification.</title>
        <authorList>
            <person name="Goeker M."/>
        </authorList>
    </citation>
    <scope>NUCLEOTIDE SEQUENCE [LARGE SCALE GENOMIC DNA]</scope>
    <source>
        <strain evidence="8 9">DSM 27138</strain>
    </source>
</reference>
<dbReference type="EMBL" id="JAGGLG010000007">
    <property type="protein sequence ID" value="MBP2017754.1"/>
    <property type="molecule type" value="Genomic_DNA"/>
</dbReference>
<sequence length="208" mass="23946">MSKSLDELLVERAKKGDVEAFEQLISQHEHTVYNIAYRLTGNHDDAADVAQEAFIRAYSSLADFRGDSSFATWLYRIVNNACLDELRKRKRQRVTYIDQTVEMEDGEVSRQIADTADGPEQALERVEIRRAIQESICQLDEEYRVVLVMRELQGYSYNEIADALGLNLGTVKSRLNRARHALKEKFARLELLTPRVVYSPRRGKAHEL</sequence>
<keyword evidence="3" id="KW-0731">Sigma factor</keyword>
<dbReference type="InterPro" id="IPR014284">
    <property type="entry name" value="RNA_pol_sigma-70_dom"/>
</dbReference>
<feature type="domain" description="RNA polymerase sigma-70 region 2" evidence="6">
    <location>
        <begin position="24"/>
        <end position="91"/>
    </location>
</feature>
<dbReference type="InterPro" id="IPR007627">
    <property type="entry name" value="RNA_pol_sigma70_r2"/>
</dbReference>
<comment type="caution">
    <text evidence="8">The sequence shown here is derived from an EMBL/GenBank/DDBJ whole genome shotgun (WGS) entry which is preliminary data.</text>
</comment>
<keyword evidence="2" id="KW-0805">Transcription regulation</keyword>
<evidence type="ECO:0000313" key="8">
    <source>
        <dbReference type="EMBL" id="MBP2017754.1"/>
    </source>
</evidence>
<dbReference type="CDD" id="cd06171">
    <property type="entry name" value="Sigma70_r4"/>
    <property type="match status" value="1"/>
</dbReference>
<accession>A0ABS4JQD1</accession>
<evidence type="ECO:0000256" key="1">
    <source>
        <dbReference type="ARBA" id="ARBA00010641"/>
    </source>
</evidence>
<evidence type="ECO:0000256" key="4">
    <source>
        <dbReference type="ARBA" id="ARBA00023125"/>
    </source>
</evidence>
<dbReference type="InterPro" id="IPR013325">
    <property type="entry name" value="RNA_pol_sigma_r2"/>
</dbReference>
<name>A0ABS4JQD1_9FIRM</name>
<dbReference type="Proteomes" id="UP001519289">
    <property type="component" value="Unassembled WGS sequence"/>
</dbReference>
<dbReference type="SUPFAM" id="SSF88659">
    <property type="entry name" value="Sigma3 and sigma4 domains of RNA polymerase sigma factors"/>
    <property type="match status" value="1"/>
</dbReference>
<dbReference type="SUPFAM" id="SSF88946">
    <property type="entry name" value="Sigma2 domain of RNA polymerase sigma factors"/>
    <property type="match status" value="1"/>
</dbReference>
<dbReference type="PANTHER" id="PTHR43133">
    <property type="entry name" value="RNA POLYMERASE ECF-TYPE SIGMA FACTO"/>
    <property type="match status" value="1"/>
</dbReference>
<dbReference type="Pfam" id="PF04542">
    <property type="entry name" value="Sigma70_r2"/>
    <property type="match status" value="1"/>
</dbReference>
<dbReference type="InterPro" id="IPR013324">
    <property type="entry name" value="RNA_pol_sigma_r3/r4-like"/>
</dbReference>
<dbReference type="InterPro" id="IPR013249">
    <property type="entry name" value="RNA_pol_sigma70_r4_t2"/>
</dbReference>
<evidence type="ECO:0000256" key="5">
    <source>
        <dbReference type="ARBA" id="ARBA00023163"/>
    </source>
</evidence>
<protein>
    <submittedName>
        <fullName evidence="8">RNA polymerase sigma-70 factor (ECF subfamily)</fullName>
    </submittedName>
</protein>
<keyword evidence="4" id="KW-0238">DNA-binding</keyword>
<evidence type="ECO:0000256" key="3">
    <source>
        <dbReference type="ARBA" id="ARBA00023082"/>
    </source>
</evidence>
<comment type="similarity">
    <text evidence="1">Belongs to the sigma-70 factor family. ECF subfamily.</text>
</comment>
<dbReference type="Gene3D" id="1.10.10.10">
    <property type="entry name" value="Winged helix-like DNA-binding domain superfamily/Winged helix DNA-binding domain"/>
    <property type="match status" value="1"/>
</dbReference>
<keyword evidence="5" id="KW-0804">Transcription</keyword>
<dbReference type="Gene3D" id="1.10.1740.10">
    <property type="match status" value="1"/>
</dbReference>
<dbReference type="InterPro" id="IPR036388">
    <property type="entry name" value="WH-like_DNA-bd_sf"/>
</dbReference>
<evidence type="ECO:0000256" key="2">
    <source>
        <dbReference type="ARBA" id="ARBA00023015"/>
    </source>
</evidence>
<evidence type="ECO:0000259" key="6">
    <source>
        <dbReference type="Pfam" id="PF04542"/>
    </source>
</evidence>